<dbReference type="AlphaFoldDB" id="A0A645GTS4"/>
<evidence type="ECO:0000313" key="2">
    <source>
        <dbReference type="EMBL" id="MPN29362.1"/>
    </source>
</evidence>
<accession>A0A645GTS4</accession>
<sequence length="108" mass="12460">MSENENFDYESVTLTDEDGVERDFQVIGNLEMDGFTYLALVPDNSDDDEYIILKLVDENGEEVLVTIDDDDEFDKVADAFENEVLAEYDYDEGDEEEYQEASEEEDNN</sequence>
<protein>
    <submittedName>
        <fullName evidence="2">Uncharacterized protein</fullName>
    </submittedName>
</protein>
<feature type="region of interest" description="Disordered" evidence="1">
    <location>
        <begin position="85"/>
        <end position="108"/>
    </location>
</feature>
<proteinExistence type="predicted"/>
<comment type="caution">
    <text evidence="2">The sequence shown here is derived from an EMBL/GenBank/DDBJ whole genome shotgun (WGS) entry which is preliminary data.</text>
</comment>
<organism evidence="2">
    <name type="scientific">bioreactor metagenome</name>
    <dbReference type="NCBI Taxonomy" id="1076179"/>
    <lineage>
        <taxon>unclassified sequences</taxon>
        <taxon>metagenomes</taxon>
        <taxon>ecological metagenomes</taxon>
    </lineage>
</organism>
<evidence type="ECO:0000256" key="1">
    <source>
        <dbReference type="SAM" id="MobiDB-lite"/>
    </source>
</evidence>
<gene>
    <name evidence="2" type="ORF">SDC9_176815</name>
</gene>
<name>A0A645GTS4_9ZZZZ</name>
<reference evidence="2" key="1">
    <citation type="submission" date="2019-08" db="EMBL/GenBank/DDBJ databases">
        <authorList>
            <person name="Kucharzyk K."/>
            <person name="Murdoch R.W."/>
            <person name="Higgins S."/>
            <person name="Loffler F."/>
        </authorList>
    </citation>
    <scope>NUCLEOTIDE SEQUENCE</scope>
</reference>
<dbReference type="InterPro" id="IPR009711">
    <property type="entry name" value="UPF0473"/>
</dbReference>
<dbReference type="Pfam" id="PF06949">
    <property type="entry name" value="DUF1292"/>
    <property type="match status" value="1"/>
</dbReference>
<dbReference type="EMBL" id="VSSQ01080023">
    <property type="protein sequence ID" value="MPN29362.1"/>
    <property type="molecule type" value="Genomic_DNA"/>
</dbReference>